<dbReference type="InterPro" id="IPR001296">
    <property type="entry name" value="Glyco_trans_1"/>
</dbReference>
<proteinExistence type="predicted"/>
<accession>A0ABU3DNF4</accession>
<dbReference type="Gene3D" id="3.40.50.2000">
    <property type="entry name" value="Glycogen Phosphorylase B"/>
    <property type="match status" value="2"/>
</dbReference>
<organism evidence="4 5">
    <name type="scientific">Autumnicola psychrophila</name>
    <dbReference type="NCBI Taxonomy" id="3075592"/>
    <lineage>
        <taxon>Bacteria</taxon>
        <taxon>Pseudomonadati</taxon>
        <taxon>Bacteroidota</taxon>
        <taxon>Flavobacteriia</taxon>
        <taxon>Flavobacteriales</taxon>
        <taxon>Flavobacteriaceae</taxon>
        <taxon>Autumnicola</taxon>
    </lineage>
</organism>
<dbReference type="InterPro" id="IPR028098">
    <property type="entry name" value="Glyco_trans_4-like_N"/>
</dbReference>
<gene>
    <name evidence="4" type="ORF">RM541_02675</name>
</gene>
<evidence type="ECO:0000259" key="2">
    <source>
        <dbReference type="Pfam" id="PF00534"/>
    </source>
</evidence>
<comment type="caution">
    <text evidence="4">The sequence shown here is derived from an EMBL/GenBank/DDBJ whole genome shotgun (WGS) entry which is preliminary data.</text>
</comment>
<sequence length="331" mass="37778">MQKKNLTLIFRKRLPQFNSIEEIFLQLLEQFKRQHDVHHIEVPNSGADPKSAFKNIQFINKNKSQINHITGHINYGSMALGRSGILTIHDIGSAFYGASLHKLYIKIFWFWIPALIVKKITVISHFSKKELSELIPFAKNKIVVIHNPVNSNLQYCPKPFNEENPVLLHIGTKSNKNLERTIEALEGIKCRLLIIGDLSEEQLKLLAKYKINYTSRKHLPFSEIKAAYEECDLVSFASLYEGFGMPVIEAQAVGRPVLTSAIEPLIEVAGDAACMVNPTDVRDIRKGLLRIIQEDKYREELVRKGQENVKRFQLKNIAAKYLALYKEVADA</sequence>
<dbReference type="CDD" id="cd03809">
    <property type="entry name" value="GT4_MtfB-like"/>
    <property type="match status" value="1"/>
</dbReference>
<dbReference type="Pfam" id="PF13439">
    <property type="entry name" value="Glyco_transf_4"/>
    <property type="match status" value="1"/>
</dbReference>
<feature type="domain" description="Glycosyltransferase subfamily 4-like N-terminal" evidence="3">
    <location>
        <begin position="42"/>
        <end position="151"/>
    </location>
</feature>
<dbReference type="RefSeq" id="WP_311498685.1">
    <property type="nucleotide sequence ID" value="NZ_JAVRHN010000002.1"/>
</dbReference>
<dbReference type="PANTHER" id="PTHR46401:SF2">
    <property type="entry name" value="GLYCOSYLTRANSFERASE WBBK-RELATED"/>
    <property type="match status" value="1"/>
</dbReference>
<evidence type="ECO:0000259" key="3">
    <source>
        <dbReference type="Pfam" id="PF13439"/>
    </source>
</evidence>
<evidence type="ECO:0000313" key="4">
    <source>
        <dbReference type="EMBL" id="MDT0685250.1"/>
    </source>
</evidence>
<reference evidence="4 5" key="1">
    <citation type="submission" date="2023-09" db="EMBL/GenBank/DDBJ databases">
        <authorList>
            <person name="Rey-Velasco X."/>
        </authorList>
    </citation>
    <scope>NUCLEOTIDE SEQUENCE [LARGE SCALE GENOMIC DNA]</scope>
    <source>
        <strain evidence="4 5">F225</strain>
    </source>
</reference>
<dbReference type="Pfam" id="PF00534">
    <property type="entry name" value="Glycos_transf_1"/>
    <property type="match status" value="1"/>
</dbReference>
<evidence type="ECO:0000313" key="5">
    <source>
        <dbReference type="Proteomes" id="UP001253848"/>
    </source>
</evidence>
<keyword evidence="1" id="KW-0808">Transferase</keyword>
<dbReference type="Proteomes" id="UP001253848">
    <property type="component" value="Unassembled WGS sequence"/>
</dbReference>
<name>A0ABU3DNF4_9FLAO</name>
<dbReference type="SUPFAM" id="SSF53756">
    <property type="entry name" value="UDP-Glycosyltransferase/glycogen phosphorylase"/>
    <property type="match status" value="1"/>
</dbReference>
<feature type="domain" description="Glycosyl transferase family 1" evidence="2">
    <location>
        <begin position="159"/>
        <end position="307"/>
    </location>
</feature>
<dbReference type="PANTHER" id="PTHR46401">
    <property type="entry name" value="GLYCOSYLTRANSFERASE WBBK-RELATED"/>
    <property type="match status" value="1"/>
</dbReference>
<evidence type="ECO:0000256" key="1">
    <source>
        <dbReference type="ARBA" id="ARBA00022679"/>
    </source>
</evidence>
<dbReference type="EMBL" id="JAVRHN010000002">
    <property type="protein sequence ID" value="MDT0685250.1"/>
    <property type="molecule type" value="Genomic_DNA"/>
</dbReference>
<keyword evidence="5" id="KW-1185">Reference proteome</keyword>
<protein>
    <submittedName>
        <fullName evidence="4">Glycosyltransferase family 1 protein</fullName>
    </submittedName>
</protein>